<feature type="transmembrane region" description="Helical" evidence="1">
    <location>
        <begin position="12"/>
        <end position="30"/>
    </location>
</feature>
<dbReference type="InterPro" id="IPR011397">
    <property type="entry name" value="YhfC"/>
</dbReference>
<evidence type="ECO:0000256" key="1">
    <source>
        <dbReference type="SAM" id="Phobius"/>
    </source>
</evidence>
<keyword evidence="1" id="KW-1133">Transmembrane helix</keyword>
<name>A0ABC9VBS4_9BACL</name>
<organism evidence="2 3">
    <name type="scientific">Parageobacillus genomosp. 1</name>
    <dbReference type="NCBI Taxonomy" id="1295642"/>
    <lineage>
        <taxon>Bacteria</taxon>
        <taxon>Bacillati</taxon>
        <taxon>Bacillota</taxon>
        <taxon>Bacilli</taxon>
        <taxon>Bacillales</taxon>
        <taxon>Anoxybacillaceae</taxon>
        <taxon>Parageobacillus</taxon>
    </lineage>
</organism>
<sequence>MEISVRKRNFRYVIYAILLHALMDIAPALYQAGVVTNVWLIEAVVFLFAVAAFLFTRRMKETFESGGEG</sequence>
<gene>
    <name evidence="2" type="ORF">H839_11124</name>
</gene>
<keyword evidence="1" id="KW-0472">Membrane</keyword>
<keyword evidence="3" id="KW-1185">Reference proteome</keyword>
<feature type="transmembrane region" description="Helical" evidence="1">
    <location>
        <begin position="36"/>
        <end position="55"/>
    </location>
</feature>
<dbReference type="EMBL" id="AOTZ01000006">
    <property type="protein sequence ID" value="EZP75822.1"/>
    <property type="molecule type" value="Genomic_DNA"/>
</dbReference>
<evidence type="ECO:0000313" key="3">
    <source>
        <dbReference type="Proteomes" id="UP000023566"/>
    </source>
</evidence>
<dbReference type="Proteomes" id="UP000023566">
    <property type="component" value="Chromosome"/>
</dbReference>
<dbReference type="AlphaFoldDB" id="A0ABC9VBS4"/>
<evidence type="ECO:0008006" key="4">
    <source>
        <dbReference type="Google" id="ProtNLM"/>
    </source>
</evidence>
<dbReference type="Pfam" id="PF10086">
    <property type="entry name" value="YhfC"/>
    <property type="match status" value="1"/>
</dbReference>
<proteinExistence type="predicted"/>
<comment type="caution">
    <text evidence="2">The sequence shown here is derived from an EMBL/GenBank/DDBJ whole genome shotgun (WGS) entry which is preliminary data.</text>
</comment>
<reference evidence="2 3" key="1">
    <citation type="journal article" date="2014" name="Appl. Microbiol. Biotechnol.">
        <title>Transformable facultative thermophile Geobacillus stearothermophilus NUB3621 as a host strain for metabolic engineering.</title>
        <authorList>
            <person name="Blanchard K."/>
            <person name="Robic S."/>
            <person name="Matsumura I."/>
        </authorList>
    </citation>
    <scope>NUCLEOTIDE SEQUENCE [LARGE SCALE GENOMIC DNA]</scope>
    <source>
        <strain evidence="2 3">NUB3621</strain>
    </source>
</reference>
<dbReference type="RefSeq" id="WP_043905185.1">
    <property type="nucleotide sequence ID" value="NZ_CM002692.1"/>
</dbReference>
<protein>
    <recommendedName>
        <fullName evidence="4">YhfC family intramembrane metalloprotease</fullName>
    </recommendedName>
</protein>
<evidence type="ECO:0000313" key="2">
    <source>
        <dbReference type="EMBL" id="EZP75822.1"/>
    </source>
</evidence>
<keyword evidence="1" id="KW-0812">Transmembrane</keyword>
<accession>A0ABC9VBS4</accession>